<evidence type="ECO:0000256" key="1">
    <source>
        <dbReference type="SAM" id="MobiDB-lite"/>
    </source>
</evidence>
<dbReference type="AlphaFoldDB" id="A0A1Q3BRH8"/>
<dbReference type="Proteomes" id="UP000187406">
    <property type="component" value="Unassembled WGS sequence"/>
</dbReference>
<feature type="compositionally biased region" description="Basic and acidic residues" evidence="1">
    <location>
        <begin position="416"/>
        <end position="425"/>
    </location>
</feature>
<dbReference type="InterPro" id="IPR054708">
    <property type="entry name" value="MTPAP-like_central"/>
</dbReference>
<feature type="region of interest" description="Disordered" evidence="1">
    <location>
        <begin position="375"/>
        <end position="442"/>
    </location>
</feature>
<keyword evidence="4" id="KW-1185">Reference proteome</keyword>
<dbReference type="EMBL" id="BDDD01000796">
    <property type="protein sequence ID" value="GAV70323.1"/>
    <property type="molecule type" value="Genomic_DNA"/>
</dbReference>
<dbReference type="Gene3D" id="1.10.1410.10">
    <property type="match status" value="1"/>
</dbReference>
<organism evidence="3 4">
    <name type="scientific">Cephalotus follicularis</name>
    <name type="common">Albany pitcher plant</name>
    <dbReference type="NCBI Taxonomy" id="3775"/>
    <lineage>
        <taxon>Eukaryota</taxon>
        <taxon>Viridiplantae</taxon>
        <taxon>Streptophyta</taxon>
        <taxon>Embryophyta</taxon>
        <taxon>Tracheophyta</taxon>
        <taxon>Spermatophyta</taxon>
        <taxon>Magnoliopsida</taxon>
        <taxon>eudicotyledons</taxon>
        <taxon>Gunneridae</taxon>
        <taxon>Pentapetalae</taxon>
        <taxon>rosids</taxon>
        <taxon>fabids</taxon>
        <taxon>Oxalidales</taxon>
        <taxon>Cephalotaceae</taxon>
        <taxon>Cephalotus</taxon>
    </lineage>
</organism>
<accession>A0A1Q3BRH8</accession>
<dbReference type="FunCoup" id="A0A1Q3BRH8">
    <property type="interactions" value="2753"/>
</dbReference>
<proteinExistence type="predicted"/>
<name>A0A1Q3BRH8_CEPFO</name>
<sequence length="442" mass="50576">MSSNNLLGPSLEEILSVIKPLRDDWVTRFKIIDELRHVVESMESLRGATVEPYGSFVSNLFSRSGDLDISIELPNGSYISSAGKKRKLNLLGEVLIALRQKGGWRRMKFISNARVPILKFESINYRISCDLSVDNLPCQMKSKFLFWISEIDNRFRDMVLLVKEWAKAHDINNSKAGTFNSYSLSLLVIFHFQTCVPAILPPLRDIYPGNVVDDLIGVRANAERDIAERCVSNIARFRSDKFRPVNRSSLCELFVSFLAKFSDIRLRGSELGICTFTGKWEEIRSNMRWLPKTYAIFIEDPFEQPENTARSVSARQLTKISEAFETTRRWLISPNKNQNSILAAIVGPQIPHFQMRTPVISLSIARRAPVTYPSYSSGRNFPPQAERASHSAAQVDRNPQNMRREFRSRNLTTQNHETHDPDPQDHSQSQQTWRPKSVRQTA</sequence>
<dbReference type="Gene3D" id="3.30.460.10">
    <property type="entry name" value="Beta Polymerase, domain 2"/>
    <property type="match status" value="1"/>
</dbReference>
<dbReference type="PANTHER" id="PTHR12271:SF123">
    <property type="entry name" value="PROTEIN HESO1"/>
    <property type="match status" value="1"/>
</dbReference>
<dbReference type="GO" id="GO:0031123">
    <property type="term" value="P:RNA 3'-end processing"/>
    <property type="evidence" value="ECO:0007669"/>
    <property type="project" value="TreeGrafter"/>
</dbReference>
<dbReference type="InterPro" id="IPR043519">
    <property type="entry name" value="NT_sf"/>
</dbReference>
<dbReference type="OrthoDB" id="2274644at2759"/>
<dbReference type="CDD" id="cd05402">
    <property type="entry name" value="NT_PAP_TUTase"/>
    <property type="match status" value="1"/>
</dbReference>
<evidence type="ECO:0000313" key="3">
    <source>
        <dbReference type="EMBL" id="GAV70323.1"/>
    </source>
</evidence>
<evidence type="ECO:0000313" key="4">
    <source>
        <dbReference type="Proteomes" id="UP000187406"/>
    </source>
</evidence>
<dbReference type="PANTHER" id="PTHR12271">
    <property type="entry name" value="POLY A POLYMERASE CID PAP -RELATED"/>
    <property type="match status" value="1"/>
</dbReference>
<dbReference type="SUPFAM" id="SSF81301">
    <property type="entry name" value="Nucleotidyltransferase"/>
    <property type="match status" value="1"/>
</dbReference>
<feature type="domain" description="Poly(A) RNA polymerase mitochondrial-like central palm" evidence="2">
    <location>
        <begin position="11"/>
        <end position="136"/>
    </location>
</feature>
<reference evidence="4" key="1">
    <citation type="submission" date="2016-04" db="EMBL/GenBank/DDBJ databases">
        <title>Cephalotus genome sequencing.</title>
        <authorList>
            <person name="Fukushima K."/>
            <person name="Hasebe M."/>
            <person name="Fang X."/>
        </authorList>
    </citation>
    <scope>NUCLEOTIDE SEQUENCE [LARGE SCALE GENOMIC DNA]</scope>
    <source>
        <strain evidence="4">cv. St1</strain>
    </source>
</reference>
<evidence type="ECO:0000259" key="2">
    <source>
        <dbReference type="Pfam" id="PF22600"/>
    </source>
</evidence>
<dbReference type="GO" id="GO:0050265">
    <property type="term" value="F:RNA uridylyltransferase activity"/>
    <property type="evidence" value="ECO:0007669"/>
    <property type="project" value="TreeGrafter"/>
</dbReference>
<protein>
    <recommendedName>
        <fullName evidence="2">Poly(A) RNA polymerase mitochondrial-like central palm domain-containing protein</fullName>
    </recommendedName>
</protein>
<gene>
    <name evidence="3" type="ORF">CFOL_v3_13821</name>
</gene>
<dbReference type="Pfam" id="PF22600">
    <property type="entry name" value="MTPAP-like_central"/>
    <property type="match status" value="1"/>
</dbReference>
<dbReference type="SUPFAM" id="SSF81631">
    <property type="entry name" value="PAP/OAS1 substrate-binding domain"/>
    <property type="match status" value="1"/>
</dbReference>
<dbReference type="InParanoid" id="A0A1Q3BRH8"/>
<dbReference type="STRING" id="3775.A0A1Q3BRH8"/>
<feature type="compositionally biased region" description="Polar residues" evidence="1">
    <location>
        <begin position="432"/>
        <end position="442"/>
    </location>
</feature>
<comment type="caution">
    <text evidence="3">The sequence shown here is derived from an EMBL/GenBank/DDBJ whole genome shotgun (WGS) entry which is preliminary data.</text>
</comment>